<dbReference type="Proteomes" id="UP000321721">
    <property type="component" value="Unassembled WGS sequence"/>
</dbReference>
<proteinExistence type="predicted"/>
<protein>
    <submittedName>
        <fullName evidence="1">Phosphoheptose isomerase</fullName>
    </submittedName>
</protein>
<keyword evidence="1" id="KW-0413">Isomerase</keyword>
<gene>
    <name evidence="1" type="ORF">FRY74_00345</name>
</gene>
<dbReference type="Pfam" id="PF24694">
    <property type="entry name" value="LNS2_PITM1-3"/>
    <property type="match status" value="1"/>
</dbReference>
<dbReference type="OrthoDB" id="954467at2"/>
<dbReference type="Gene3D" id="3.40.50.1000">
    <property type="entry name" value="HAD superfamily/HAD-like"/>
    <property type="match status" value="1"/>
</dbReference>
<name>A0A5C6RVU4_9FLAO</name>
<dbReference type="EMBL" id="VOOS01000001">
    <property type="protein sequence ID" value="TXB66666.1"/>
    <property type="molecule type" value="Genomic_DNA"/>
</dbReference>
<dbReference type="RefSeq" id="WP_147097512.1">
    <property type="nucleotide sequence ID" value="NZ_VOOS01000001.1"/>
</dbReference>
<sequence length="140" mass="16445">MKNKSLEDKIVDGQKISPVLPEDVKNYLIDIDGTICDDIPNEEPERMATAKIYEGALETINKWYEEGHIITFFTSRLEDHRQVTTEWLDRHGFKYHGMMMGKPRGGNYHWIDNHIVRATRYEGKFTDLEVRDAKVEVFKK</sequence>
<dbReference type="InterPro" id="IPR023214">
    <property type="entry name" value="HAD_sf"/>
</dbReference>
<dbReference type="AlphaFoldDB" id="A0A5C6RVU4"/>
<evidence type="ECO:0000313" key="1">
    <source>
        <dbReference type="EMBL" id="TXB66666.1"/>
    </source>
</evidence>
<reference evidence="1 2" key="1">
    <citation type="submission" date="2019-08" db="EMBL/GenBank/DDBJ databases">
        <title>Genome of Vicingus serpentipes NCIMB 15042.</title>
        <authorList>
            <person name="Bowman J.P."/>
        </authorList>
    </citation>
    <scope>NUCLEOTIDE SEQUENCE [LARGE SCALE GENOMIC DNA]</scope>
    <source>
        <strain evidence="1 2">NCIMB 15042</strain>
    </source>
</reference>
<keyword evidence="2" id="KW-1185">Reference proteome</keyword>
<accession>A0A5C6RVU4</accession>
<comment type="caution">
    <text evidence="1">The sequence shown here is derived from an EMBL/GenBank/DDBJ whole genome shotgun (WGS) entry which is preliminary data.</text>
</comment>
<dbReference type="SUPFAM" id="SSF56784">
    <property type="entry name" value="HAD-like"/>
    <property type="match status" value="1"/>
</dbReference>
<dbReference type="InterPro" id="IPR036412">
    <property type="entry name" value="HAD-like_sf"/>
</dbReference>
<organism evidence="1 2">
    <name type="scientific">Vicingus serpentipes</name>
    <dbReference type="NCBI Taxonomy" id="1926625"/>
    <lineage>
        <taxon>Bacteria</taxon>
        <taxon>Pseudomonadati</taxon>
        <taxon>Bacteroidota</taxon>
        <taxon>Flavobacteriia</taxon>
        <taxon>Flavobacteriales</taxon>
        <taxon>Vicingaceae</taxon>
        <taxon>Vicingus</taxon>
    </lineage>
</organism>
<dbReference type="GO" id="GO:0016853">
    <property type="term" value="F:isomerase activity"/>
    <property type="evidence" value="ECO:0007669"/>
    <property type="project" value="UniProtKB-KW"/>
</dbReference>
<evidence type="ECO:0000313" key="2">
    <source>
        <dbReference type="Proteomes" id="UP000321721"/>
    </source>
</evidence>